<reference evidence="3" key="1">
    <citation type="submission" date="2021-06" db="EMBL/GenBank/DDBJ databases">
        <authorList>
            <person name="Arsene-Ploetze F."/>
        </authorList>
    </citation>
    <scope>NUCLEOTIDE SEQUENCE</scope>
    <source>
        <strain evidence="3">SBRY1</strain>
    </source>
</reference>
<evidence type="ECO:0000313" key="3">
    <source>
        <dbReference type="EMBL" id="CAG7634809.1"/>
    </source>
</evidence>
<feature type="region of interest" description="Disordered" evidence="1">
    <location>
        <begin position="87"/>
        <end position="111"/>
    </location>
</feature>
<evidence type="ECO:0000256" key="1">
    <source>
        <dbReference type="SAM" id="MobiDB-lite"/>
    </source>
</evidence>
<evidence type="ECO:0000313" key="4">
    <source>
        <dbReference type="Proteomes" id="UP001153328"/>
    </source>
</evidence>
<dbReference type="InterPro" id="IPR045608">
    <property type="entry name" value="Trypco2"/>
</dbReference>
<gene>
    <name evidence="3" type="ORF">SBRY_21113</name>
</gene>
<organism evidence="3 4">
    <name type="scientific">Actinacidiphila bryophytorum</name>
    <dbReference type="NCBI Taxonomy" id="1436133"/>
    <lineage>
        <taxon>Bacteria</taxon>
        <taxon>Bacillati</taxon>
        <taxon>Actinomycetota</taxon>
        <taxon>Actinomycetes</taxon>
        <taxon>Kitasatosporales</taxon>
        <taxon>Streptomycetaceae</taxon>
        <taxon>Actinacidiphila</taxon>
    </lineage>
</organism>
<proteinExistence type="predicted"/>
<protein>
    <recommendedName>
        <fullName evidence="2">Trypsin-co-occurring domain-containing protein</fullName>
    </recommendedName>
</protein>
<evidence type="ECO:0000259" key="2">
    <source>
        <dbReference type="Pfam" id="PF19631"/>
    </source>
</evidence>
<dbReference type="RefSeq" id="WP_205044072.1">
    <property type="nucleotide sequence ID" value="NZ_CAJVAX010000012.1"/>
</dbReference>
<comment type="caution">
    <text evidence="3">The sequence shown here is derived from an EMBL/GenBank/DDBJ whole genome shotgun (WGS) entry which is preliminary data.</text>
</comment>
<dbReference type="Proteomes" id="UP001153328">
    <property type="component" value="Unassembled WGS sequence"/>
</dbReference>
<feature type="domain" description="Trypsin-co-occurring" evidence="2">
    <location>
        <begin position="8"/>
        <end position="85"/>
    </location>
</feature>
<accession>A0A9W4EDZ9</accession>
<dbReference type="Pfam" id="PF19631">
    <property type="entry name" value="Trypco2"/>
    <property type="match status" value="1"/>
</dbReference>
<sequence>MTSPADDIELADAVEAVRDGLLVAASRGSGSPLHFEVGDIQMEFSVELRRDFQGRAGVKAWIANISAEGSVANTRVQKVAFTLKPKNSTTKSGWEISNESEGDASKFKGDD</sequence>
<keyword evidence="4" id="KW-1185">Reference proteome</keyword>
<dbReference type="AlphaFoldDB" id="A0A9W4EDZ9"/>
<dbReference type="EMBL" id="CAJVAX010000012">
    <property type="protein sequence ID" value="CAG7634809.1"/>
    <property type="molecule type" value="Genomic_DNA"/>
</dbReference>
<feature type="compositionally biased region" description="Polar residues" evidence="1">
    <location>
        <begin position="87"/>
        <end position="99"/>
    </location>
</feature>
<name>A0A9W4EDZ9_9ACTN</name>